<dbReference type="SUPFAM" id="SSF54593">
    <property type="entry name" value="Glyoxalase/Bleomycin resistance protein/Dihydroxybiphenyl dioxygenase"/>
    <property type="match status" value="1"/>
</dbReference>
<dbReference type="InterPro" id="IPR029068">
    <property type="entry name" value="Glyas_Bleomycin-R_OHBP_Dase"/>
</dbReference>
<dbReference type="InterPro" id="IPR037523">
    <property type="entry name" value="VOC_core"/>
</dbReference>
<dbReference type="CDD" id="cd07262">
    <property type="entry name" value="VOC_like"/>
    <property type="match status" value="1"/>
</dbReference>
<evidence type="ECO:0000313" key="3">
    <source>
        <dbReference type="Proteomes" id="UP001500449"/>
    </source>
</evidence>
<dbReference type="PANTHER" id="PTHR35006">
    <property type="entry name" value="GLYOXALASE FAMILY PROTEIN (AFU_ORTHOLOGUE AFUA_5G14830)"/>
    <property type="match status" value="1"/>
</dbReference>
<dbReference type="RefSeq" id="WP_344424582.1">
    <property type="nucleotide sequence ID" value="NZ_BAAAQK010000025.1"/>
</dbReference>
<comment type="caution">
    <text evidence="2">The sequence shown here is derived from an EMBL/GenBank/DDBJ whole genome shotgun (WGS) entry which is preliminary data.</text>
</comment>
<reference evidence="2 3" key="1">
    <citation type="journal article" date="2019" name="Int. J. Syst. Evol. Microbiol.">
        <title>The Global Catalogue of Microorganisms (GCM) 10K type strain sequencing project: providing services to taxonomists for standard genome sequencing and annotation.</title>
        <authorList>
            <consortium name="The Broad Institute Genomics Platform"/>
            <consortium name="The Broad Institute Genome Sequencing Center for Infectious Disease"/>
            <person name="Wu L."/>
            <person name="Ma J."/>
        </authorList>
    </citation>
    <scope>NUCLEOTIDE SEQUENCE [LARGE SCALE GENOMIC DNA]</scope>
    <source>
        <strain evidence="2 3">JCM 16009</strain>
    </source>
</reference>
<accession>A0ABN2NIX2</accession>
<dbReference type="Proteomes" id="UP001500449">
    <property type="component" value="Unassembled WGS sequence"/>
</dbReference>
<organism evidence="2 3">
    <name type="scientific">Pseudonocardia ailaonensis</name>
    <dbReference type="NCBI Taxonomy" id="367279"/>
    <lineage>
        <taxon>Bacteria</taxon>
        <taxon>Bacillati</taxon>
        <taxon>Actinomycetota</taxon>
        <taxon>Actinomycetes</taxon>
        <taxon>Pseudonocardiales</taxon>
        <taxon>Pseudonocardiaceae</taxon>
        <taxon>Pseudonocardia</taxon>
    </lineage>
</organism>
<sequence length="133" mass="14485">MLDHLSLQCADVEASLAFYLRVFGPAGLKEAMRFPREEGLVVGLSGADGFPHLWLGPLVEGGENRPVHLALTAPSREAVDAVHAAASKEGAAVLHEPRLWPEYHPGYYAVFLRDPEGNNVEAVHHTFSPDPPR</sequence>
<name>A0ABN2NIX2_9PSEU</name>
<dbReference type="PROSITE" id="PS51819">
    <property type="entry name" value="VOC"/>
    <property type="match status" value="1"/>
</dbReference>
<keyword evidence="3" id="KW-1185">Reference proteome</keyword>
<evidence type="ECO:0000313" key="2">
    <source>
        <dbReference type="EMBL" id="GAA1871078.1"/>
    </source>
</evidence>
<dbReference type="PANTHER" id="PTHR35006:SF2">
    <property type="entry name" value="GLYOXALASE FAMILY PROTEIN (AFU_ORTHOLOGUE AFUA_5G14830)"/>
    <property type="match status" value="1"/>
</dbReference>
<proteinExistence type="predicted"/>
<gene>
    <name evidence="2" type="ORF">GCM10009836_59760</name>
</gene>
<dbReference type="InterPro" id="IPR004360">
    <property type="entry name" value="Glyas_Fos-R_dOase_dom"/>
</dbReference>
<dbReference type="Gene3D" id="3.10.180.10">
    <property type="entry name" value="2,3-Dihydroxybiphenyl 1,2-Dioxygenase, domain 1"/>
    <property type="match status" value="1"/>
</dbReference>
<dbReference type="Pfam" id="PF00903">
    <property type="entry name" value="Glyoxalase"/>
    <property type="match status" value="1"/>
</dbReference>
<evidence type="ECO:0000259" key="1">
    <source>
        <dbReference type="PROSITE" id="PS51819"/>
    </source>
</evidence>
<protein>
    <submittedName>
        <fullName evidence="2">VOC family protein</fullName>
    </submittedName>
</protein>
<feature type="domain" description="VOC" evidence="1">
    <location>
        <begin position="1"/>
        <end position="125"/>
    </location>
</feature>
<dbReference type="EMBL" id="BAAAQK010000025">
    <property type="protein sequence ID" value="GAA1871078.1"/>
    <property type="molecule type" value="Genomic_DNA"/>
</dbReference>